<dbReference type="EMBL" id="SRLH01000002">
    <property type="protein sequence ID" value="TGD59204.1"/>
    <property type="molecule type" value="Genomic_DNA"/>
</dbReference>
<reference evidence="1 2" key="1">
    <citation type="submission" date="2019-04" db="EMBL/GenBank/DDBJ databases">
        <title>Flavobacterium sp. strain DS2-A Genome sequencing and assembly.</title>
        <authorList>
            <person name="Kim I."/>
        </authorList>
    </citation>
    <scope>NUCLEOTIDE SEQUENCE [LARGE SCALE GENOMIC DNA]</scope>
    <source>
        <strain evidence="1 2">DS2-A</strain>
    </source>
</reference>
<gene>
    <name evidence="1" type="ORF">E4635_04960</name>
</gene>
<accession>A0A4Z0L9J4</accession>
<protein>
    <submittedName>
        <fullName evidence="1">Uncharacterized protein</fullName>
    </submittedName>
</protein>
<dbReference type="Proteomes" id="UP000297407">
    <property type="component" value="Unassembled WGS sequence"/>
</dbReference>
<evidence type="ECO:0000313" key="2">
    <source>
        <dbReference type="Proteomes" id="UP000297407"/>
    </source>
</evidence>
<sequence>MITNTLHKIAKDFYAGQGYIHHHGLGKIIQLGKSRERIVETLKQVIYKQYYCLEEKEQHSLHTDPDFIGALAGIFPENHYVENNWEVTGLLDGQKIKVSKYGICLYLDIQKDTFLEEAPAVGQFIDVRFSCHFPNVSPGFYLYKGKSGGPDFEEGLSRLYCNLASKWALFFTEKLLHCLNESNIAFQFKILQALPDSQRVDNSVLYFSKKDKDKVISQLEKIYDKRYFKKAHSAFHLALYPGIGYAEEPSDNGNGKESFGTHRSGIIAGSLYEQLIAAKSKEICVESINAAFLAKGIHPQTVYREGIY</sequence>
<proteinExistence type="predicted"/>
<dbReference type="Pfam" id="PF17914">
    <property type="entry name" value="HopA1"/>
    <property type="match status" value="1"/>
</dbReference>
<name>A0A4Z0L9J4_9FLAO</name>
<organism evidence="1 2">
    <name type="scientific">Flavobacterium humi</name>
    <dbReference type="NCBI Taxonomy" id="2562683"/>
    <lineage>
        <taxon>Bacteria</taxon>
        <taxon>Pseudomonadati</taxon>
        <taxon>Bacteroidota</taxon>
        <taxon>Flavobacteriia</taxon>
        <taxon>Flavobacteriales</taxon>
        <taxon>Flavobacteriaceae</taxon>
        <taxon>Flavobacterium</taxon>
    </lineage>
</organism>
<dbReference type="OrthoDB" id="939976at2"/>
<dbReference type="InterPro" id="IPR040871">
    <property type="entry name" value="HopA1"/>
</dbReference>
<comment type="caution">
    <text evidence="1">The sequence shown here is derived from an EMBL/GenBank/DDBJ whole genome shotgun (WGS) entry which is preliminary data.</text>
</comment>
<keyword evidence="2" id="KW-1185">Reference proteome</keyword>
<evidence type="ECO:0000313" key="1">
    <source>
        <dbReference type="EMBL" id="TGD59204.1"/>
    </source>
</evidence>
<dbReference type="RefSeq" id="WP_135525514.1">
    <property type="nucleotide sequence ID" value="NZ_SRLH01000002.1"/>
</dbReference>
<dbReference type="AlphaFoldDB" id="A0A4Z0L9J4"/>